<proteinExistence type="predicted"/>
<sequence>MAKVDINGTGLPARPTSWRLGIVSLILSINIISIYYINGASNFRFSNERKDGVLLHSMERVPLETKPSDELAVLDTPTADYTPVLFKRSWRADIIDGAVRIFSSIVTGANGFYTIGCTGAFVALLGVTLPGIGGAALGTCLWVGSLLAAANFVSYTLLKHGNNGGWEYDTDSATAHKRSFDERNLLGLPGYRHIIGSLYTQISGDTDGHSERMLRDISHEHANRVLSSSGLFSNATGALMHIGYQFILNHDTYNTTVITDIAGHADAINTYLTCLPGEYCYSVSNTNNNTLTKRDDNGFWLSYNDWGDNLGYVADWARWGEFTKAAQEYQGQDVLGAVQQIQPCTQQQCYVIYNKFCFAGGLSTTRGENSAFVGEIYYMDFGGVDGDCYNG</sequence>
<dbReference type="EMBL" id="HE612867">
    <property type="protein sequence ID" value="CCE65422.1"/>
    <property type="molecule type" value="Genomic_DNA"/>
</dbReference>
<name>G8BZU4_TETPH</name>
<dbReference type="GeneID" id="11531760"/>
<dbReference type="AlphaFoldDB" id="G8BZU4"/>
<evidence type="ECO:0000256" key="1">
    <source>
        <dbReference type="SAM" id="Phobius"/>
    </source>
</evidence>
<dbReference type="HOGENOM" id="CLU_050574_0_0_1"/>
<feature type="transmembrane region" description="Helical" evidence="1">
    <location>
        <begin position="20"/>
        <end position="37"/>
    </location>
</feature>
<feature type="transmembrane region" description="Helical" evidence="1">
    <location>
        <begin position="110"/>
        <end position="129"/>
    </location>
</feature>
<feature type="transmembrane region" description="Helical" evidence="1">
    <location>
        <begin position="135"/>
        <end position="158"/>
    </location>
</feature>
<keyword evidence="3" id="KW-1185">Reference proteome</keyword>
<dbReference type="eggNOG" id="ENOG502S7HG">
    <property type="taxonomic scope" value="Eukaryota"/>
</dbReference>
<protein>
    <submittedName>
        <fullName evidence="2">Uncharacterized protein</fullName>
    </submittedName>
</protein>
<gene>
    <name evidence="2" type="primary">TPHA0L00660</name>
    <name evidence="2" type="ordered locus">TPHA_0L00660</name>
</gene>
<dbReference type="RefSeq" id="XP_003687856.1">
    <property type="nucleotide sequence ID" value="XM_003687808.1"/>
</dbReference>
<organism evidence="2 3">
    <name type="scientific">Tetrapisispora phaffii (strain ATCC 24235 / CBS 4417 / NBRC 1672 / NRRL Y-8282 / UCD 70-5)</name>
    <name type="common">Yeast</name>
    <name type="synonym">Fabospora phaffii</name>
    <dbReference type="NCBI Taxonomy" id="1071381"/>
    <lineage>
        <taxon>Eukaryota</taxon>
        <taxon>Fungi</taxon>
        <taxon>Dikarya</taxon>
        <taxon>Ascomycota</taxon>
        <taxon>Saccharomycotina</taxon>
        <taxon>Saccharomycetes</taxon>
        <taxon>Saccharomycetales</taxon>
        <taxon>Saccharomycetaceae</taxon>
        <taxon>Tetrapisispora</taxon>
    </lineage>
</organism>
<keyword evidence="1" id="KW-1133">Transmembrane helix</keyword>
<evidence type="ECO:0000313" key="3">
    <source>
        <dbReference type="Proteomes" id="UP000005666"/>
    </source>
</evidence>
<accession>G8BZU4</accession>
<keyword evidence="1" id="KW-0812">Transmembrane</keyword>
<dbReference type="KEGG" id="tpf:TPHA_0L00660"/>
<evidence type="ECO:0000313" key="2">
    <source>
        <dbReference type="EMBL" id="CCE65422.1"/>
    </source>
</evidence>
<dbReference type="OrthoDB" id="4095634at2759"/>
<dbReference type="Proteomes" id="UP000005666">
    <property type="component" value="Chromosome 12"/>
</dbReference>
<keyword evidence="1" id="KW-0472">Membrane</keyword>
<reference evidence="2 3" key="1">
    <citation type="journal article" date="2011" name="Proc. Natl. Acad. Sci. U.S.A.">
        <title>Evolutionary erosion of yeast sex chromosomes by mating-type switching accidents.</title>
        <authorList>
            <person name="Gordon J.L."/>
            <person name="Armisen D."/>
            <person name="Proux-Wera E."/>
            <person name="Oheigeartaigh S.S."/>
            <person name="Byrne K.P."/>
            <person name="Wolfe K.H."/>
        </authorList>
    </citation>
    <scope>NUCLEOTIDE SEQUENCE [LARGE SCALE GENOMIC DNA]</scope>
    <source>
        <strain evidence="3">ATCC 24235 / CBS 4417 / NBRC 1672 / NRRL Y-8282 / UCD 70-5</strain>
    </source>
</reference>